<dbReference type="GO" id="GO:0051301">
    <property type="term" value="P:cell division"/>
    <property type="evidence" value="ECO:0007669"/>
    <property type="project" value="UniProtKB-KW"/>
</dbReference>
<accession>A0A0J8D5K1</accession>
<dbReference type="EMBL" id="LFVU01000028">
    <property type="protein sequence ID" value="KMT21107.1"/>
    <property type="molecule type" value="Genomic_DNA"/>
</dbReference>
<evidence type="ECO:0000256" key="4">
    <source>
        <dbReference type="ARBA" id="ARBA00022475"/>
    </source>
</evidence>
<keyword evidence="6 11" id="KW-0812">Transmembrane</keyword>
<keyword evidence="5 10" id="KW-0132">Cell division</keyword>
<comment type="function">
    <text evidence="10">Part of the ABC transporter FtsEX involved in asymmetric cellular division facilitating the initiation of sporulation.</text>
</comment>
<keyword evidence="7 11" id="KW-1133">Transmembrane helix</keyword>
<feature type="transmembrane region" description="Helical" evidence="11">
    <location>
        <begin position="174"/>
        <end position="197"/>
    </location>
</feature>
<dbReference type="PATRIC" id="fig|1121307.3.peg.706"/>
<evidence type="ECO:0000256" key="9">
    <source>
        <dbReference type="ARBA" id="ARBA00023306"/>
    </source>
</evidence>
<proteinExistence type="inferred from homology"/>
<dbReference type="RefSeq" id="WP_082141827.1">
    <property type="nucleotide sequence ID" value="NZ_LFVU01000028.1"/>
</dbReference>
<dbReference type="PANTHER" id="PTHR47755">
    <property type="entry name" value="CELL DIVISION PROTEIN FTSX"/>
    <property type="match status" value="1"/>
</dbReference>
<sequence>MKIRTMKQFFLDSFKGIVRNRIMSIASIGTVAATLFIFGAFMMMALNLNNMVKSVGDQIEIKVYLNKGIKEEAAKAIEPIIKNIPHIKEIGYETKEQALEKMKSQLGDQADLASGMEKNNPLPESYVVRVDRPENVKSVSSKLSKIEGVNKVNDGKSTVDKILHINKVVKTSSVILMGVFGVVALFLIANTIKLTVYARKKEIGIMKYIGATDWFIRWPFVMEGIILGLVGALISLILLAISYKYMSDTITGLLMMFNPVPFGEMIGGLSWKFILVGIGIGGIGSIISLRKFLQV</sequence>
<dbReference type="NCBIfam" id="NF038347">
    <property type="entry name" value="FtsX_Gpos"/>
    <property type="match status" value="1"/>
</dbReference>
<dbReference type="InterPro" id="IPR058204">
    <property type="entry name" value="FtsX_firmicutes-type"/>
</dbReference>
<evidence type="ECO:0000256" key="5">
    <source>
        <dbReference type="ARBA" id="ARBA00022618"/>
    </source>
</evidence>
<gene>
    <name evidence="14" type="primary">ftsX</name>
    <name evidence="14" type="ORF">CLCY_1c03410</name>
</gene>
<evidence type="ECO:0000256" key="2">
    <source>
        <dbReference type="ARBA" id="ARBA00007379"/>
    </source>
</evidence>
<dbReference type="AlphaFoldDB" id="A0A0J8D5K1"/>
<keyword evidence="4 10" id="KW-1003">Cell membrane</keyword>
<protein>
    <recommendedName>
        <fullName evidence="3 10">Cell division protein FtsX</fullName>
    </recommendedName>
</protein>
<dbReference type="GO" id="GO:0005886">
    <property type="term" value="C:plasma membrane"/>
    <property type="evidence" value="ECO:0007669"/>
    <property type="project" value="UniProtKB-SubCell"/>
</dbReference>
<evidence type="ECO:0000259" key="12">
    <source>
        <dbReference type="Pfam" id="PF02687"/>
    </source>
</evidence>
<comment type="subcellular location">
    <subcellularLocation>
        <location evidence="1">Cell membrane</location>
        <topology evidence="1">Multi-pass membrane protein</topology>
    </subcellularLocation>
</comment>
<feature type="domain" description="ABC3 transporter permease C-terminal" evidence="12">
    <location>
        <begin position="175"/>
        <end position="292"/>
    </location>
</feature>
<dbReference type="Pfam" id="PF02687">
    <property type="entry name" value="FtsX"/>
    <property type="match status" value="1"/>
</dbReference>
<comment type="caution">
    <text evidence="14">The sequence shown here is derived from an EMBL/GenBank/DDBJ whole genome shotgun (WGS) entry which is preliminary data.</text>
</comment>
<evidence type="ECO:0000256" key="10">
    <source>
        <dbReference type="PIRNR" id="PIRNR003097"/>
    </source>
</evidence>
<evidence type="ECO:0000256" key="1">
    <source>
        <dbReference type="ARBA" id="ARBA00004651"/>
    </source>
</evidence>
<dbReference type="InterPro" id="IPR040690">
    <property type="entry name" value="FtsX_ECD"/>
</dbReference>
<dbReference type="InterPro" id="IPR004513">
    <property type="entry name" value="FtsX"/>
</dbReference>
<comment type="similarity">
    <text evidence="2 10">Belongs to the ABC-4 integral membrane protein family. FtsX subfamily.</text>
</comment>
<feature type="transmembrane region" description="Helical" evidence="11">
    <location>
        <begin position="218"/>
        <end position="245"/>
    </location>
</feature>
<name>A0A0J8D5K1_CLOCY</name>
<reference evidence="14 15" key="1">
    <citation type="submission" date="2015-06" db="EMBL/GenBank/DDBJ databases">
        <title>Draft genome sequence of the purine-degrading Clostridium cylindrosporum HC-1 (DSM 605).</title>
        <authorList>
            <person name="Poehlein A."/>
            <person name="Schiel-Bengelsdorf B."/>
            <person name="Bengelsdorf F."/>
            <person name="Daniel R."/>
            <person name="Duerre P."/>
        </authorList>
    </citation>
    <scope>NUCLEOTIDE SEQUENCE [LARGE SCALE GENOMIC DNA]</scope>
    <source>
        <strain evidence="14 15">DSM 605</strain>
    </source>
</reference>
<evidence type="ECO:0000256" key="8">
    <source>
        <dbReference type="ARBA" id="ARBA00023136"/>
    </source>
</evidence>
<keyword evidence="15" id="KW-1185">Reference proteome</keyword>
<evidence type="ECO:0000313" key="14">
    <source>
        <dbReference type="EMBL" id="KMT21107.1"/>
    </source>
</evidence>
<evidence type="ECO:0000256" key="11">
    <source>
        <dbReference type="SAM" id="Phobius"/>
    </source>
</evidence>
<dbReference type="STRING" id="1121307.CLCY_1c03410"/>
<evidence type="ECO:0000259" key="13">
    <source>
        <dbReference type="Pfam" id="PF18075"/>
    </source>
</evidence>
<keyword evidence="9 10" id="KW-0131">Cell cycle</keyword>
<dbReference type="PANTHER" id="PTHR47755:SF1">
    <property type="entry name" value="CELL DIVISION PROTEIN FTSX"/>
    <property type="match status" value="1"/>
</dbReference>
<evidence type="ECO:0000256" key="7">
    <source>
        <dbReference type="ARBA" id="ARBA00022989"/>
    </source>
</evidence>
<dbReference type="Proteomes" id="UP000036756">
    <property type="component" value="Unassembled WGS sequence"/>
</dbReference>
<evidence type="ECO:0000256" key="3">
    <source>
        <dbReference type="ARBA" id="ARBA00021907"/>
    </source>
</evidence>
<feature type="transmembrane region" description="Helical" evidence="11">
    <location>
        <begin position="265"/>
        <end position="289"/>
    </location>
</feature>
<keyword evidence="8 10" id="KW-0472">Membrane</keyword>
<dbReference type="InterPro" id="IPR003838">
    <property type="entry name" value="ABC3_permease_C"/>
</dbReference>
<feature type="domain" description="FtsX extracellular" evidence="13">
    <location>
        <begin position="59"/>
        <end position="152"/>
    </location>
</feature>
<feature type="transmembrane region" description="Helical" evidence="11">
    <location>
        <begin position="21"/>
        <end position="46"/>
    </location>
</feature>
<dbReference type="OrthoDB" id="9812531at2"/>
<organism evidence="14 15">
    <name type="scientific">Clostridium cylindrosporum DSM 605</name>
    <dbReference type="NCBI Taxonomy" id="1121307"/>
    <lineage>
        <taxon>Bacteria</taxon>
        <taxon>Bacillati</taxon>
        <taxon>Bacillota</taxon>
        <taxon>Clostridia</taxon>
        <taxon>Eubacteriales</taxon>
        <taxon>Clostridiaceae</taxon>
        <taxon>Clostridium</taxon>
    </lineage>
</organism>
<evidence type="ECO:0000256" key="6">
    <source>
        <dbReference type="ARBA" id="ARBA00022692"/>
    </source>
</evidence>
<dbReference type="Pfam" id="PF18075">
    <property type="entry name" value="FtsX_ECD"/>
    <property type="match status" value="1"/>
</dbReference>
<evidence type="ECO:0000313" key="15">
    <source>
        <dbReference type="Proteomes" id="UP000036756"/>
    </source>
</evidence>
<dbReference type="Gene3D" id="3.30.70.3040">
    <property type="match status" value="1"/>
</dbReference>
<dbReference type="PIRSF" id="PIRSF003097">
    <property type="entry name" value="FtsX"/>
    <property type="match status" value="1"/>
</dbReference>